<evidence type="ECO:0000256" key="4">
    <source>
        <dbReference type="ARBA" id="ARBA00022452"/>
    </source>
</evidence>
<evidence type="ECO:0000256" key="1">
    <source>
        <dbReference type="ARBA" id="ARBA00004571"/>
    </source>
</evidence>
<dbReference type="InterPro" id="IPR036942">
    <property type="entry name" value="Beta-barrel_TonB_sf"/>
</dbReference>
<feature type="signal peptide" evidence="16">
    <location>
        <begin position="1"/>
        <end position="37"/>
    </location>
</feature>
<evidence type="ECO:0000313" key="19">
    <source>
        <dbReference type="EMBL" id="EGI77095.1"/>
    </source>
</evidence>
<keyword evidence="5" id="KW-0410">Iron transport</keyword>
<comment type="subcellular location">
    <subcellularLocation>
        <location evidence="1 14">Cell outer membrane</location>
        <topology evidence="1 14">Multi-pass membrane protein</topology>
    </subcellularLocation>
</comment>
<evidence type="ECO:0000256" key="2">
    <source>
        <dbReference type="ARBA" id="ARBA00009810"/>
    </source>
</evidence>
<reference evidence="19 20" key="1">
    <citation type="journal article" date="2011" name="EMBO J.">
        <title>Structural diversity of bacterial flagellar motors.</title>
        <authorList>
            <person name="Chen S."/>
            <person name="Beeby M."/>
            <person name="Murphy G.E."/>
            <person name="Leadbetter J.R."/>
            <person name="Hendrixson D.R."/>
            <person name="Briegel A."/>
            <person name="Li Z."/>
            <person name="Shi J."/>
            <person name="Tocheva E.I."/>
            <person name="Muller A."/>
            <person name="Dobro M.J."/>
            <person name="Jensen G.J."/>
        </authorList>
    </citation>
    <scope>NUCLEOTIDE SEQUENCE [LARGE SCALE GENOMIC DNA]</scope>
    <source>
        <strain evidence="19 20">ATCC 19624</strain>
    </source>
</reference>
<dbReference type="GO" id="GO:0015891">
    <property type="term" value="P:siderophore transport"/>
    <property type="evidence" value="ECO:0007669"/>
    <property type="project" value="InterPro"/>
</dbReference>
<keyword evidence="7 16" id="KW-0732">Signal</keyword>
<dbReference type="InterPro" id="IPR037066">
    <property type="entry name" value="Plug_dom_sf"/>
</dbReference>
<comment type="similarity">
    <text evidence="2 14 15">Belongs to the TonB-dependent receptor family.</text>
</comment>
<keyword evidence="20" id="KW-1185">Reference proteome</keyword>
<sequence length="794" mass="84279">MAYIKSRKHGQPSSPAPLRTNLIGAAVLATLVLPAGAQTTESQAQLPVVTVRDTGAADYKTENLSSPKFTQPIVDTPQTISVVPAQIMREQGVTTLTEALRAVPGVGTFGLGENGNTQTGDAIQMRGFNSTNSIYVDGVRDLGAITRDVFNTESVEVIKGPSGSDYGRTSPTGSINMVTKQAKSEDSFTASASVGTADYKRGSVDWNQSLFGGSSAIRLNAMWLDSGVDGRDEVKNKRTGIAPSIAFGLNSPTRVFVNTLHVEQNNTPDGGVSTVGLPGFSGYSAIAASNTAATLANATALDKAKRVNSSNYYGTKDDHEDVTADMATVRFEHDFSADTKLNNTLRWGKSTQDYLITAPGGSAPTLVNVNAPSTWTIGRSASTRDAENEILTNQLNLSTRFATAGLEHSLSTGVELTREKQTIFGLTSSGTAVPAANLYNPDSNVSALNYKRNGLDTESQTDTVAAYIFDTLKINDQWMLSAGLRLDKYKTTTDSTLVCVSTGTNATGPTGCSTLGVPTGTVITTSPEDEGTLRSYKLGVLYKPAPNGSIYANYAISQSPPGDVATVTAAQSMQLSVTGSSANNPDMKPQEAATIEVGTKWELVDRKLLLSTALFRTDVSNEVYIDPLNAADISQVGKKRVQGLEVGLVGQVTNDWSVSAGYSKMQAKIIKGAPLSNDLSDDMPYAPTDAFSVWNTVRVTPALTVGGGLRNVSGMKKGLEGTTTTPTKNGTPEITEGYSVIDLMANYDIGKNLSFQLNVNNVTDEEYVARIQKSGWRYVPGEARGARLTMNYTF</sequence>
<keyword evidence="10 15" id="KW-0798">TonB box</keyword>
<dbReference type="PANTHER" id="PTHR32552">
    <property type="entry name" value="FERRICHROME IRON RECEPTOR-RELATED"/>
    <property type="match status" value="1"/>
</dbReference>
<evidence type="ECO:0000256" key="12">
    <source>
        <dbReference type="ARBA" id="ARBA00023170"/>
    </source>
</evidence>
<keyword evidence="12 19" id="KW-0675">Receptor</keyword>
<keyword evidence="8" id="KW-0408">Iron</keyword>
<proteinExistence type="inferred from homology"/>
<dbReference type="STRING" id="887062.HGR_07276"/>
<evidence type="ECO:0000256" key="11">
    <source>
        <dbReference type="ARBA" id="ARBA00023136"/>
    </source>
</evidence>
<dbReference type="InterPro" id="IPR012910">
    <property type="entry name" value="Plug_dom"/>
</dbReference>
<protein>
    <submittedName>
        <fullName evidence="19">Catecholate siderophore receptor Fiu</fullName>
    </submittedName>
</protein>
<dbReference type="GO" id="GO:0038023">
    <property type="term" value="F:signaling receptor activity"/>
    <property type="evidence" value="ECO:0007669"/>
    <property type="project" value="InterPro"/>
</dbReference>
<keyword evidence="9" id="KW-0406">Ion transport</keyword>
<dbReference type="Gene3D" id="2.40.170.20">
    <property type="entry name" value="TonB-dependent receptor, beta-barrel domain"/>
    <property type="match status" value="1"/>
</dbReference>
<dbReference type="SUPFAM" id="SSF56935">
    <property type="entry name" value="Porins"/>
    <property type="match status" value="1"/>
</dbReference>
<evidence type="ECO:0000313" key="20">
    <source>
        <dbReference type="Proteomes" id="UP000016368"/>
    </source>
</evidence>
<dbReference type="NCBIfam" id="TIGR01783">
    <property type="entry name" value="TonB-siderophor"/>
    <property type="match status" value="1"/>
</dbReference>
<dbReference type="eggNOG" id="COG4774">
    <property type="taxonomic scope" value="Bacteria"/>
</dbReference>
<keyword evidence="4 14" id="KW-1134">Transmembrane beta strand</keyword>
<dbReference type="OrthoDB" id="9790771at2"/>
<evidence type="ECO:0000256" key="13">
    <source>
        <dbReference type="ARBA" id="ARBA00023237"/>
    </source>
</evidence>
<keyword evidence="6 14" id="KW-0812">Transmembrane</keyword>
<evidence type="ECO:0000256" key="3">
    <source>
        <dbReference type="ARBA" id="ARBA00022448"/>
    </source>
</evidence>
<name>F3KSM6_9BURK</name>
<dbReference type="Gene3D" id="2.170.130.10">
    <property type="entry name" value="TonB-dependent receptor, plug domain"/>
    <property type="match status" value="1"/>
</dbReference>
<dbReference type="NCBIfam" id="NF007349">
    <property type="entry name" value="PRK09840.1"/>
    <property type="match status" value="1"/>
</dbReference>
<evidence type="ECO:0000259" key="17">
    <source>
        <dbReference type="Pfam" id="PF00593"/>
    </source>
</evidence>
<feature type="domain" description="TonB-dependent receptor plug" evidence="18">
    <location>
        <begin position="74"/>
        <end position="173"/>
    </location>
</feature>
<keyword evidence="3 14" id="KW-0813">Transport</keyword>
<gene>
    <name evidence="19" type="ORF">HGR_07276</name>
</gene>
<evidence type="ECO:0000256" key="7">
    <source>
        <dbReference type="ARBA" id="ARBA00022729"/>
    </source>
</evidence>
<evidence type="ECO:0000259" key="18">
    <source>
        <dbReference type="Pfam" id="PF07715"/>
    </source>
</evidence>
<dbReference type="FunFam" id="2.170.130.10:FF:000001">
    <property type="entry name" value="Catecholate siderophore TonB-dependent receptor"/>
    <property type="match status" value="1"/>
</dbReference>
<dbReference type="Pfam" id="PF00593">
    <property type="entry name" value="TonB_dep_Rec_b-barrel"/>
    <property type="match status" value="1"/>
</dbReference>
<feature type="domain" description="TonB-dependent receptor-like beta-barrel" evidence="17">
    <location>
        <begin position="286"/>
        <end position="762"/>
    </location>
</feature>
<comment type="caution">
    <text evidence="19">The sequence shown here is derived from an EMBL/GenBank/DDBJ whole genome shotgun (WGS) entry which is preliminary data.</text>
</comment>
<dbReference type="InterPro" id="IPR010105">
    <property type="entry name" value="TonB_sidphr_rcpt"/>
</dbReference>
<evidence type="ECO:0000256" key="16">
    <source>
        <dbReference type="SAM" id="SignalP"/>
    </source>
</evidence>
<evidence type="ECO:0000256" key="10">
    <source>
        <dbReference type="ARBA" id="ARBA00023077"/>
    </source>
</evidence>
<keyword evidence="11 14" id="KW-0472">Membrane</keyword>
<organism evidence="19 20">
    <name type="scientific">Hylemonella gracilis ATCC 19624</name>
    <dbReference type="NCBI Taxonomy" id="887062"/>
    <lineage>
        <taxon>Bacteria</taxon>
        <taxon>Pseudomonadati</taxon>
        <taxon>Pseudomonadota</taxon>
        <taxon>Betaproteobacteria</taxon>
        <taxon>Burkholderiales</taxon>
        <taxon>Comamonadaceae</taxon>
        <taxon>Hylemonella</taxon>
    </lineage>
</organism>
<accession>F3KSM6</accession>
<dbReference type="EMBL" id="AEGR01000052">
    <property type="protein sequence ID" value="EGI77095.1"/>
    <property type="molecule type" value="Genomic_DNA"/>
</dbReference>
<feature type="chain" id="PRO_5003302735" evidence="16">
    <location>
        <begin position="38"/>
        <end position="794"/>
    </location>
</feature>
<evidence type="ECO:0000256" key="14">
    <source>
        <dbReference type="PROSITE-ProRule" id="PRU01360"/>
    </source>
</evidence>
<keyword evidence="13 14" id="KW-0998">Cell outer membrane</keyword>
<dbReference type="InterPro" id="IPR000531">
    <property type="entry name" value="Beta-barrel_TonB"/>
</dbReference>
<dbReference type="AlphaFoldDB" id="F3KSM6"/>
<evidence type="ECO:0000256" key="9">
    <source>
        <dbReference type="ARBA" id="ARBA00023065"/>
    </source>
</evidence>
<dbReference type="Pfam" id="PF07715">
    <property type="entry name" value="Plug"/>
    <property type="match status" value="1"/>
</dbReference>
<dbReference type="InterPro" id="IPR039426">
    <property type="entry name" value="TonB-dep_rcpt-like"/>
</dbReference>
<dbReference type="GO" id="GO:0009279">
    <property type="term" value="C:cell outer membrane"/>
    <property type="evidence" value="ECO:0007669"/>
    <property type="project" value="UniProtKB-SubCell"/>
</dbReference>
<dbReference type="GO" id="GO:0015344">
    <property type="term" value="F:siderophore uptake transmembrane transporter activity"/>
    <property type="evidence" value="ECO:0007669"/>
    <property type="project" value="TreeGrafter"/>
</dbReference>
<dbReference type="RefSeq" id="WP_006297490.1">
    <property type="nucleotide sequence ID" value="NZ_AEGR01000052.1"/>
</dbReference>
<evidence type="ECO:0000256" key="15">
    <source>
        <dbReference type="RuleBase" id="RU003357"/>
    </source>
</evidence>
<dbReference type="Proteomes" id="UP000016368">
    <property type="component" value="Unassembled WGS sequence"/>
</dbReference>
<evidence type="ECO:0000256" key="8">
    <source>
        <dbReference type="ARBA" id="ARBA00023004"/>
    </source>
</evidence>
<dbReference type="PANTHER" id="PTHR32552:SF89">
    <property type="entry name" value="CATECHOLATE SIDEROPHORE RECEPTOR FIU"/>
    <property type="match status" value="1"/>
</dbReference>
<evidence type="ECO:0000256" key="6">
    <source>
        <dbReference type="ARBA" id="ARBA00022692"/>
    </source>
</evidence>
<evidence type="ECO:0000256" key="5">
    <source>
        <dbReference type="ARBA" id="ARBA00022496"/>
    </source>
</evidence>
<dbReference type="CDD" id="cd01347">
    <property type="entry name" value="ligand_gated_channel"/>
    <property type="match status" value="1"/>
</dbReference>
<dbReference type="PROSITE" id="PS52016">
    <property type="entry name" value="TONB_DEPENDENT_REC_3"/>
    <property type="match status" value="1"/>
</dbReference>